<dbReference type="InterPro" id="IPR007295">
    <property type="entry name" value="DUF402"/>
</dbReference>
<evidence type="ECO:0000313" key="3">
    <source>
        <dbReference type="EMBL" id="APA97646.1"/>
    </source>
</evidence>
<dbReference type="EMBL" id="CP017839">
    <property type="protein sequence ID" value="APA97646.1"/>
    <property type="molecule type" value="Genomic_DNA"/>
</dbReference>
<organism evidence="4 5">
    <name type="scientific">Nocardia seriolae</name>
    <dbReference type="NCBI Taxonomy" id="37332"/>
    <lineage>
        <taxon>Bacteria</taxon>
        <taxon>Bacillati</taxon>
        <taxon>Actinomycetota</taxon>
        <taxon>Actinomycetes</taxon>
        <taxon>Mycobacteriales</taxon>
        <taxon>Nocardiaceae</taxon>
        <taxon>Nocardia</taxon>
    </lineage>
</organism>
<accession>A0A0B8N798</accession>
<gene>
    <name evidence="3" type="ORF">NS506_03596</name>
    <name evidence="4" type="ORF">NSK11_contig00060-0016</name>
</gene>
<name>A0A0B8N798_9NOCA</name>
<feature type="domain" description="DUF402" evidence="2">
    <location>
        <begin position="54"/>
        <end position="174"/>
    </location>
</feature>
<reference evidence="4 5" key="2">
    <citation type="journal article" date="2016" name="Genome Announc.">
        <title>Draft Genome Sequence of Erythromycin- and Oxytetracycline-Sensitive Nocardia seriolae Strain U-1 (NBRC 110359).</title>
        <authorList>
            <person name="Imajoh M."/>
            <person name="Sukeda M."/>
            <person name="Shimizu M."/>
            <person name="Yamane J."/>
            <person name="Ohnishi K."/>
            <person name="Oshima S."/>
        </authorList>
    </citation>
    <scope>NUCLEOTIDE SEQUENCE [LARGE SCALE GENOMIC DNA]</scope>
    <source>
        <strain evidence="4 5">U-1</strain>
    </source>
</reference>
<dbReference type="OrthoDB" id="3821551at2"/>
<reference evidence="3 6" key="3">
    <citation type="submission" date="2016-10" db="EMBL/GenBank/DDBJ databases">
        <title>Genome sequence of Nocardia seriolae strain EM150506, isolated from Anguila japonica.</title>
        <authorList>
            <person name="Han H.-J."/>
        </authorList>
    </citation>
    <scope>NUCLEOTIDE SEQUENCE [LARGE SCALE GENOMIC DNA]</scope>
    <source>
        <strain evidence="3 6">EM150506</strain>
    </source>
</reference>
<evidence type="ECO:0000313" key="4">
    <source>
        <dbReference type="EMBL" id="GAP29622.1"/>
    </source>
</evidence>
<dbReference type="Pfam" id="PF04167">
    <property type="entry name" value="DUF402"/>
    <property type="match status" value="1"/>
</dbReference>
<evidence type="ECO:0000313" key="6">
    <source>
        <dbReference type="Proteomes" id="UP000180166"/>
    </source>
</evidence>
<keyword evidence="5" id="KW-1185">Reference proteome</keyword>
<sequence>MTGLHTPQRNSINGARAHHTIGDTPAVPPHRPRLEYFNIADLSWTDYRGFLHPVERIHAEPFGLYVERTVDNPRYHYIETWMLPELGLRATVYHLRPGHDRGQTYYLDIGDYGPCEAKKWRAESHYLHVVARPGQVPELVGIDELLTAHAAGHFDTERTHGAIARAAAVVDGIAGCGHDVDRWLASQGITLSWL</sequence>
<feature type="compositionally biased region" description="Polar residues" evidence="1">
    <location>
        <begin position="1"/>
        <end position="13"/>
    </location>
</feature>
<evidence type="ECO:0000256" key="1">
    <source>
        <dbReference type="SAM" id="MobiDB-lite"/>
    </source>
</evidence>
<evidence type="ECO:0000313" key="5">
    <source>
        <dbReference type="Proteomes" id="UP000037179"/>
    </source>
</evidence>
<dbReference type="AlphaFoldDB" id="A0A0B8N798"/>
<dbReference type="EMBL" id="BBYQ01000060">
    <property type="protein sequence ID" value="GAP29622.1"/>
    <property type="molecule type" value="Genomic_DNA"/>
</dbReference>
<dbReference type="Proteomes" id="UP000037179">
    <property type="component" value="Unassembled WGS sequence"/>
</dbReference>
<protein>
    <recommendedName>
        <fullName evidence="2">DUF402 domain-containing protein</fullName>
    </recommendedName>
</protein>
<dbReference type="Proteomes" id="UP000180166">
    <property type="component" value="Chromosome"/>
</dbReference>
<reference evidence="5" key="1">
    <citation type="submission" date="2015-07" db="EMBL/GenBank/DDBJ databases">
        <title>Nocardia seriolae U-1 whole genome shotgun sequence.</title>
        <authorList>
            <person name="Imajoh M."/>
            <person name="Fukumoto Y."/>
            <person name="Sukeda M."/>
            <person name="Yamane J."/>
            <person name="Yamasaki K."/>
            <person name="Shimizu M."/>
            <person name="Ohnishi K."/>
            <person name="Oshima S."/>
        </authorList>
    </citation>
    <scope>NUCLEOTIDE SEQUENCE [LARGE SCALE GENOMIC DNA]</scope>
    <source>
        <strain evidence="5">U-1</strain>
    </source>
</reference>
<dbReference type="InterPro" id="IPR035930">
    <property type="entry name" value="FomD-like_sf"/>
</dbReference>
<feature type="region of interest" description="Disordered" evidence="1">
    <location>
        <begin position="1"/>
        <end position="27"/>
    </location>
</feature>
<dbReference type="SUPFAM" id="SSF159234">
    <property type="entry name" value="FomD-like"/>
    <property type="match status" value="1"/>
</dbReference>
<dbReference type="Gene3D" id="2.40.380.10">
    <property type="entry name" value="FomD-like"/>
    <property type="match status" value="1"/>
</dbReference>
<proteinExistence type="predicted"/>
<dbReference type="KEGG" id="nsr:NS506_03596"/>
<evidence type="ECO:0000259" key="2">
    <source>
        <dbReference type="Pfam" id="PF04167"/>
    </source>
</evidence>